<dbReference type="Proteomes" id="UP000594001">
    <property type="component" value="Chromosome"/>
</dbReference>
<dbReference type="GO" id="GO:0030261">
    <property type="term" value="P:chromosome condensation"/>
    <property type="evidence" value="ECO:0007669"/>
    <property type="project" value="UniProtKB-KW"/>
</dbReference>
<evidence type="ECO:0000256" key="3">
    <source>
        <dbReference type="ARBA" id="ARBA00023125"/>
    </source>
</evidence>
<dbReference type="CDD" id="cd13831">
    <property type="entry name" value="HU"/>
    <property type="match status" value="1"/>
</dbReference>
<comment type="similarity">
    <text evidence="1 4">Belongs to the bacterial histone-like protein family.</text>
</comment>
<dbReference type="InterPro" id="IPR010992">
    <property type="entry name" value="IHF-like_DNA-bd_dom_sf"/>
</dbReference>
<gene>
    <name evidence="5" type="ORF">CPBP_00766</name>
</gene>
<dbReference type="PANTHER" id="PTHR33175:SF3">
    <property type="entry name" value="DNA-BINDING PROTEIN HU-BETA"/>
    <property type="match status" value="1"/>
</dbReference>
<evidence type="ECO:0000256" key="1">
    <source>
        <dbReference type="ARBA" id="ARBA00010529"/>
    </source>
</evidence>
<dbReference type="KEGG" id="pbal:CPBP_00766"/>
<dbReference type="EMBL" id="CP054719">
    <property type="protein sequence ID" value="QOL19989.1"/>
    <property type="molecule type" value="Genomic_DNA"/>
</dbReference>
<dbReference type="SMART" id="SM00411">
    <property type="entry name" value="BHL"/>
    <property type="match status" value="1"/>
</dbReference>
<organism evidence="5 6">
    <name type="scientific">Candidatus Bodocaedibacter vickermanii</name>
    <dbReference type="NCBI Taxonomy" id="2741701"/>
    <lineage>
        <taxon>Bacteria</taxon>
        <taxon>Pseudomonadati</taxon>
        <taxon>Pseudomonadota</taxon>
        <taxon>Alphaproteobacteria</taxon>
        <taxon>Holosporales</taxon>
        <taxon>Candidatus Paracaedibacteraceae</taxon>
        <taxon>Candidatus Bodocaedibacter</taxon>
    </lineage>
</organism>
<dbReference type="InterPro" id="IPR000119">
    <property type="entry name" value="Hist_DNA-bd"/>
</dbReference>
<proteinExistence type="inferred from homology"/>
<evidence type="ECO:0000256" key="2">
    <source>
        <dbReference type="ARBA" id="ARBA00023067"/>
    </source>
</evidence>
<dbReference type="PRINTS" id="PR01727">
    <property type="entry name" value="DNABINDINGHU"/>
</dbReference>
<dbReference type="GO" id="GO:0005829">
    <property type="term" value="C:cytosol"/>
    <property type="evidence" value="ECO:0007669"/>
    <property type="project" value="TreeGrafter"/>
</dbReference>
<dbReference type="PANTHER" id="PTHR33175">
    <property type="entry name" value="DNA-BINDING PROTEIN HU"/>
    <property type="match status" value="1"/>
</dbReference>
<dbReference type="InterPro" id="IPR020816">
    <property type="entry name" value="Histone-like_DNA-bd_CS"/>
</dbReference>
<dbReference type="Pfam" id="PF00216">
    <property type="entry name" value="Bac_DNA_binding"/>
    <property type="match status" value="1"/>
</dbReference>
<sequence length="91" mass="10127">MNTTDLINVVATETGFTKTDTKKLIQTLFQELAKGLKKNEEIRVSGFGTFYQKKRETTQGRNPQTGAPITIPAAIQAKFRPAKELKETINA</sequence>
<dbReference type="AlphaFoldDB" id="A0A7L9RTY8"/>
<dbReference type="GO" id="GO:0003677">
    <property type="term" value="F:DNA binding"/>
    <property type="evidence" value="ECO:0007669"/>
    <property type="project" value="UniProtKB-KW"/>
</dbReference>
<reference evidence="5 6" key="1">
    <citation type="submission" date="2020-06" db="EMBL/GenBank/DDBJ databases">
        <title>The endosymbiont of the kinetoplastid Bodo saltans is a Paracaedibacter-like alpha-proteobacterium possessing a putative toxin-antitoxin system.</title>
        <authorList>
            <person name="Midha S."/>
            <person name="Rigden D.J."/>
            <person name="Siozios S."/>
            <person name="Hurst G.D.D."/>
            <person name="Jackson A.P."/>
        </authorList>
    </citation>
    <scope>NUCLEOTIDE SEQUENCE [LARGE SCALE GENOMIC DNA]</scope>
    <source>
        <strain evidence="5">Lake Konstanz</strain>
    </source>
</reference>
<protein>
    <submittedName>
        <fullName evidence="5">HU family DNA-binding protein</fullName>
    </submittedName>
</protein>
<keyword evidence="3 5" id="KW-0238">DNA-binding</keyword>
<dbReference type="SUPFAM" id="SSF47729">
    <property type="entry name" value="IHF-like DNA-binding proteins"/>
    <property type="match status" value="1"/>
</dbReference>
<evidence type="ECO:0000256" key="4">
    <source>
        <dbReference type="RuleBase" id="RU003939"/>
    </source>
</evidence>
<dbReference type="GO" id="GO:0030527">
    <property type="term" value="F:structural constituent of chromatin"/>
    <property type="evidence" value="ECO:0007669"/>
    <property type="project" value="InterPro"/>
</dbReference>
<dbReference type="RefSeq" id="WP_350331544.1">
    <property type="nucleotide sequence ID" value="NZ_CP054719.1"/>
</dbReference>
<evidence type="ECO:0000313" key="5">
    <source>
        <dbReference type="EMBL" id="QOL19989.1"/>
    </source>
</evidence>
<name>A0A7L9RTY8_9PROT</name>
<keyword evidence="6" id="KW-1185">Reference proteome</keyword>
<accession>A0A7L9RTY8</accession>
<dbReference type="PROSITE" id="PS00045">
    <property type="entry name" value="HISTONE_LIKE"/>
    <property type="match status" value="1"/>
</dbReference>
<evidence type="ECO:0000313" key="6">
    <source>
        <dbReference type="Proteomes" id="UP000594001"/>
    </source>
</evidence>
<dbReference type="Gene3D" id="4.10.520.10">
    <property type="entry name" value="IHF-like DNA-binding proteins"/>
    <property type="match status" value="1"/>
</dbReference>
<keyword evidence="2" id="KW-0226">DNA condensation</keyword>